<dbReference type="EMBL" id="HBUF01564525">
    <property type="protein sequence ID" value="CAG6763896.1"/>
    <property type="molecule type" value="Transcribed_RNA"/>
</dbReference>
<dbReference type="EMBL" id="HBUF01564524">
    <property type="protein sequence ID" value="CAG6763893.1"/>
    <property type="molecule type" value="Transcribed_RNA"/>
</dbReference>
<protein>
    <submittedName>
        <fullName evidence="7">Small glutamine-rich tetratricopeptide repeat-containing protein beta</fullName>
    </submittedName>
</protein>
<dbReference type="Gene3D" id="1.20.5.420">
    <property type="entry name" value="Immunoglobulin FC, subunit C"/>
    <property type="match status" value="1"/>
</dbReference>
<feature type="domain" description="SGTA homodimerisation" evidence="6">
    <location>
        <begin position="7"/>
        <end position="55"/>
    </location>
</feature>
<dbReference type="GO" id="GO:0016020">
    <property type="term" value="C:membrane"/>
    <property type="evidence" value="ECO:0007669"/>
    <property type="project" value="TreeGrafter"/>
</dbReference>
<feature type="repeat" description="TPR" evidence="4">
    <location>
        <begin position="157"/>
        <end position="190"/>
    </location>
</feature>
<dbReference type="EMBL" id="HBUF01355774">
    <property type="protein sequence ID" value="CAG6717365.1"/>
    <property type="molecule type" value="Transcribed_RNA"/>
</dbReference>
<dbReference type="Pfam" id="PF16546">
    <property type="entry name" value="SGTA_dimer"/>
    <property type="match status" value="1"/>
</dbReference>
<dbReference type="SUPFAM" id="SSF48452">
    <property type="entry name" value="TPR-like"/>
    <property type="match status" value="1"/>
</dbReference>
<dbReference type="GO" id="GO:0060090">
    <property type="term" value="F:molecular adaptor activity"/>
    <property type="evidence" value="ECO:0007669"/>
    <property type="project" value="TreeGrafter"/>
</dbReference>
<dbReference type="InterPro" id="IPR047150">
    <property type="entry name" value="SGT"/>
</dbReference>
<dbReference type="EMBL" id="HBUF01564526">
    <property type="protein sequence ID" value="CAG6763899.1"/>
    <property type="molecule type" value="Transcribed_RNA"/>
</dbReference>
<evidence type="ECO:0000256" key="2">
    <source>
        <dbReference type="ARBA" id="ARBA00022737"/>
    </source>
</evidence>
<feature type="region of interest" description="Disordered" evidence="5">
    <location>
        <begin position="291"/>
        <end position="315"/>
    </location>
</feature>
<evidence type="ECO:0000256" key="4">
    <source>
        <dbReference type="PROSITE-ProRule" id="PRU00339"/>
    </source>
</evidence>
<dbReference type="PANTHER" id="PTHR45831">
    <property type="entry name" value="LD24721P"/>
    <property type="match status" value="1"/>
</dbReference>
<dbReference type="PANTHER" id="PTHR45831:SF2">
    <property type="entry name" value="LD24721P"/>
    <property type="match status" value="1"/>
</dbReference>
<keyword evidence="2" id="KW-0677">Repeat</keyword>
<dbReference type="AlphaFoldDB" id="A0A8D8TAP7"/>
<keyword evidence="3 4" id="KW-0802">TPR repeat</keyword>
<evidence type="ECO:0000259" key="6">
    <source>
        <dbReference type="Pfam" id="PF16546"/>
    </source>
</evidence>
<dbReference type="GO" id="GO:0006620">
    <property type="term" value="P:post-translational protein targeting to endoplasmic reticulum membrane"/>
    <property type="evidence" value="ECO:0007669"/>
    <property type="project" value="TreeGrafter"/>
</dbReference>
<dbReference type="EMBL" id="HBUF01270219">
    <property type="protein sequence ID" value="CAG6684955.1"/>
    <property type="molecule type" value="Transcribed_RNA"/>
</dbReference>
<sequence>MSVKPEDIISSVLTFLRKELVRDTLNGESKEGIEVAVECLCKAYDIPDNIDTSNTVDLESLFQSYQKDEVLQWYSNINFSPTEEVKIEAEKYKNLGNTAMQQDKPEQAVIEYSKAIECDNSNPVYYCNRAASNNKLKNYKLALRDCQIAIKIDPHYAKAYGRMGLAYTQMNNFKAALEAYTKAAELDPNDPLYANNMQAAMSNLNNSSNAGGSSGVFPGLSEMSSKVLADPSIQQVFGELFANPGAQQPNAAGGSNTGIQALLNASQQIAAQLEQRNPELVEQIFQQFGPALNQMKPNIPRNPPGDGSGPAGSSQ</sequence>
<accession>A0A8D8TAP7</accession>
<dbReference type="EMBL" id="HBUF01120873">
    <property type="protein sequence ID" value="CAG6642097.1"/>
    <property type="molecule type" value="Transcribed_RNA"/>
</dbReference>
<dbReference type="Pfam" id="PF00515">
    <property type="entry name" value="TPR_1"/>
    <property type="match status" value="1"/>
</dbReference>
<comment type="similarity">
    <text evidence="1">Belongs to the SGT family.</text>
</comment>
<dbReference type="InterPro" id="IPR019734">
    <property type="entry name" value="TPR_rpt"/>
</dbReference>
<evidence type="ECO:0000256" key="1">
    <source>
        <dbReference type="ARBA" id="ARBA00008175"/>
    </source>
</evidence>
<dbReference type="EMBL" id="HBUF01270220">
    <property type="protein sequence ID" value="CAG6684957.1"/>
    <property type="molecule type" value="Transcribed_RNA"/>
</dbReference>
<name>A0A8D8TAP7_9HEMI</name>
<evidence type="ECO:0000313" key="7">
    <source>
        <dbReference type="EMBL" id="CAG6684955.1"/>
    </source>
</evidence>
<dbReference type="PROSITE" id="PS50293">
    <property type="entry name" value="TPR_REGION"/>
    <property type="match status" value="1"/>
</dbReference>
<dbReference type="InterPro" id="IPR011990">
    <property type="entry name" value="TPR-like_helical_dom_sf"/>
</dbReference>
<dbReference type="SMART" id="SM00028">
    <property type="entry name" value="TPR"/>
    <property type="match status" value="3"/>
</dbReference>
<dbReference type="InterPro" id="IPR032374">
    <property type="entry name" value="SGTA_dimer"/>
</dbReference>
<organism evidence="7">
    <name type="scientific">Cacopsylla melanoneura</name>
    <dbReference type="NCBI Taxonomy" id="428564"/>
    <lineage>
        <taxon>Eukaryota</taxon>
        <taxon>Metazoa</taxon>
        <taxon>Ecdysozoa</taxon>
        <taxon>Arthropoda</taxon>
        <taxon>Hexapoda</taxon>
        <taxon>Insecta</taxon>
        <taxon>Pterygota</taxon>
        <taxon>Neoptera</taxon>
        <taxon>Paraneoptera</taxon>
        <taxon>Hemiptera</taxon>
        <taxon>Sternorrhyncha</taxon>
        <taxon>Psylloidea</taxon>
        <taxon>Psyllidae</taxon>
        <taxon>Psyllinae</taxon>
        <taxon>Cacopsylla</taxon>
    </lineage>
</organism>
<evidence type="ECO:0000256" key="3">
    <source>
        <dbReference type="ARBA" id="ARBA00022803"/>
    </source>
</evidence>
<dbReference type="PROSITE" id="PS50005">
    <property type="entry name" value="TPR"/>
    <property type="match status" value="2"/>
</dbReference>
<reference evidence="7" key="1">
    <citation type="submission" date="2021-05" db="EMBL/GenBank/DDBJ databases">
        <authorList>
            <person name="Alioto T."/>
            <person name="Alioto T."/>
            <person name="Gomez Garrido J."/>
        </authorList>
    </citation>
    <scope>NUCLEOTIDE SEQUENCE</scope>
</reference>
<dbReference type="EMBL" id="HBUF01355775">
    <property type="protein sequence ID" value="CAG6717367.1"/>
    <property type="molecule type" value="Transcribed_RNA"/>
</dbReference>
<dbReference type="Gene3D" id="1.25.40.10">
    <property type="entry name" value="Tetratricopeptide repeat domain"/>
    <property type="match status" value="1"/>
</dbReference>
<evidence type="ECO:0000256" key="5">
    <source>
        <dbReference type="SAM" id="MobiDB-lite"/>
    </source>
</evidence>
<proteinExistence type="inferred from homology"/>
<feature type="compositionally biased region" description="Gly residues" evidence="5">
    <location>
        <begin position="306"/>
        <end position="315"/>
    </location>
</feature>
<dbReference type="EMBL" id="HBUF01120874">
    <property type="protein sequence ID" value="CAG6642099.1"/>
    <property type="molecule type" value="Transcribed_RNA"/>
</dbReference>
<feature type="repeat" description="TPR" evidence="4">
    <location>
        <begin position="89"/>
        <end position="122"/>
    </location>
</feature>
<dbReference type="GO" id="GO:0072380">
    <property type="term" value="C:TRC complex"/>
    <property type="evidence" value="ECO:0007669"/>
    <property type="project" value="TreeGrafter"/>
</dbReference>